<keyword evidence="3" id="KW-1185">Reference proteome</keyword>
<dbReference type="EMBL" id="AWWV01002114">
    <property type="protein sequence ID" value="OMP10606.1"/>
    <property type="molecule type" value="Genomic_DNA"/>
</dbReference>
<dbReference type="Proteomes" id="UP000188268">
    <property type="component" value="Unassembled WGS sequence"/>
</dbReference>
<dbReference type="OrthoDB" id="1720921at2759"/>
<accession>A0A1R3KKS0</accession>
<protein>
    <submittedName>
        <fullName evidence="1">Uncharacterized protein</fullName>
    </submittedName>
</protein>
<gene>
    <name evidence="2" type="ORF">CCACVL1_00851</name>
    <name evidence="1" type="ORF">CCACVL1_01249</name>
</gene>
<dbReference type="Gramene" id="OMP07686">
    <property type="protein sequence ID" value="OMP07686"/>
    <property type="gene ID" value="CCACVL1_01249"/>
</dbReference>
<comment type="caution">
    <text evidence="1">The sequence shown here is derived from an EMBL/GenBank/DDBJ whole genome shotgun (WGS) entry which is preliminary data.</text>
</comment>
<proteinExistence type="predicted"/>
<name>A0A1R3KKS0_COCAP</name>
<evidence type="ECO:0000313" key="1">
    <source>
        <dbReference type="EMBL" id="OMP07686.1"/>
    </source>
</evidence>
<dbReference type="Gramene" id="OMP10606">
    <property type="protein sequence ID" value="OMP10606"/>
    <property type="gene ID" value="CCACVL1_00851"/>
</dbReference>
<evidence type="ECO:0000313" key="2">
    <source>
        <dbReference type="EMBL" id="OMP10606.1"/>
    </source>
</evidence>
<dbReference type="AlphaFoldDB" id="A0A1R3KKS0"/>
<reference evidence="1 3" key="1">
    <citation type="submission" date="2013-09" db="EMBL/GenBank/DDBJ databases">
        <title>Corchorus capsularis genome sequencing.</title>
        <authorList>
            <person name="Alam M."/>
            <person name="Haque M.S."/>
            <person name="Islam M.S."/>
            <person name="Emdad E.M."/>
            <person name="Islam M.M."/>
            <person name="Ahmed B."/>
            <person name="Halim A."/>
            <person name="Hossen Q.M.M."/>
            <person name="Hossain M.Z."/>
            <person name="Ahmed R."/>
            <person name="Khan M.M."/>
            <person name="Islam R."/>
            <person name="Rashid M.M."/>
            <person name="Khan S.A."/>
            <person name="Rahman M.S."/>
            <person name="Alam M."/>
        </authorList>
    </citation>
    <scope>NUCLEOTIDE SEQUENCE [LARGE SCALE GENOMIC DNA]</scope>
    <source>
        <strain evidence="3">cv. CVL-1</strain>
        <tissue evidence="1">Whole seedling</tissue>
    </source>
</reference>
<feature type="non-terminal residue" evidence="1">
    <location>
        <position position="1"/>
    </location>
</feature>
<dbReference type="EMBL" id="AWWV01004261">
    <property type="protein sequence ID" value="OMP07686.1"/>
    <property type="molecule type" value="Genomic_DNA"/>
</dbReference>
<evidence type="ECO:0000313" key="3">
    <source>
        <dbReference type="Proteomes" id="UP000188268"/>
    </source>
</evidence>
<sequence>FSEIFDLTRAESRSVGFEPTTLGFGDPRSTELN</sequence>
<organism evidence="1 3">
    <name type="scientific">Corchorus capsularis</name>
    <name type="common">Jute</name>
    <dbReference type="NCBI Taxonomy" id="210143"/>
    <lineage>
        <taxon>Eukaryota</taxon>
        <taxon>Viridiplantae</taxon>
        <taxon>Streptophyta</taxon>
        <taxon>Embryophyta</taxon>
        <taxon>Tracheophyta</taxon>
        <taxon>Spermatophyta</taxon>
        <taxon>Magnoliopsida</taxon>
        <taxon>eudicotyledons</taxon>
        <taxon>Gunneridae</taxon>
        <taxon>Pentapetalae</taxon>
        <taxon>rosids</taxon>
        <taxon>malvids</taxon>
        <taxon>Malvales</taxon>
        <taxon>Malvaceae</taxon>
        <taxon>Grewioideae</taxon>
        <taxon>Apeibeae</taxon>
        <taxon>Corchorus</taxon>
    </lineage>
</organism>